<reference evidence="8" key="1">
    <citation type="submission" date="2020-03" db="EMBL/GenBank/DDBJ databases">
        <title>Roseovarius gahaiensis sp. nov., isolated from Gahai Saline Lake, China.</title>
        <authorList>
            <person name="Sun X."/>
        </authorList>
    </citation>
    <scope>NUCLEOTIDE SEQUENCE</scope>
    <source>
        <strain evidence="8">GH877</strain>
    </source>
</reference>
<keyword evidence="3" id="KW-1003">Cell membrane</keyword>
<evidence type="ECO:0000256" key="6">
    <source>
        <dbReference type="ARBA" id="ARBA00023136"/>
    </source>
</evidence>
<comment type="similarity">
    <text evidence="2">Belongs to the UPF0410 family.</text>
</comment>
<keyword evidence="4 7" id="KW-0812">Transmembrane</keyword>
<evidence type="ECO:0000256" key="2">
    <source>
        <dbReference type="ARBA" id="ARBA00011006"/>
    </source>
</evidence>
<proteinExistence type="inferred from homology"/>
<dbReference type="InterPro" id="IPR007341">
    <property type="entry name" value="Transgly_assoc"/>
</dbReference>
<sequence length="84" mass="8614">MSVIYLIIVGAAAGFLATRLMKLETDIITTIAIGIAGALIGGFVLQVLATVAGLLGGLIGAVLGALLLIWLYQTYVAGRGGRKR</sequence>
<keyword evidence="6 7" id="KW-0472">Membrane</keyword>
<dbReference type="AlphaFoldDB" id="A0A967BCT2"/>
<protein>
    <submittedName>
        <fullName evidence="8">GlsB/YeaQ/YmgE family stress response membrane protein</fullName>
    </submittedName>
</protein>
<evidence type="ECO:0000256" key="5">
    <source>
        <dbReference type="ARBA" id="ARBA00022989"/>
    </source>
</evidence>
<dbReference type="Pfam" id="PF04226">
    <property type="entry name" value="Transgly_assoc"/>
    <property type="match status" value="1"/>
</dbReference>
<name>A0A967BCT2_9RHOB</name>
<organism evidence="8 9">
    <name type="scientific">Roseovarius gahaiensis</name>
    <dbReference type="NCBI Taxonomy" id="2716691"/>
    <lineage>
        <taxon>Bacteria</taxon>
        <taxon>Pseudomonadati</taxon>
        <taxon>Pseudomonadota</taxon>
        <taxon>Alphaproteobacteria</taxon>
        <taxon>Rhodobacterales</taxon>
        <taxon>Roseobacteraceae</taxon>
        <taxon>Roseovarius</taxon>
    </lineage>
</organism>
<evidence type="ECO:0000313" key="8">
    <source>
        <dbReference type="EMBL" id="NHQ74408.1"/>
    </source>
</evidence>
<feature type="transmembrane region" description="Helical" evidence="7">
    <location>
        <begin position="27"/>
        <end position="45"/>
    </location>
</feature>
<accession>A0A967BCT2</accession>
<evidence type="ECO:0000256" key="3">
    <source>
        <dbReference type="ARBA" id="ARBA00022475"/>
    </source>
</evidence>
<dbReference type="EMBL" id="JAAORB010000011">
    <property type="protein sequence ID" value="NHQ74408.1"/>
    <property type="molecule type" value="Genomic_DNA"/>
</dbReference>
<evidence type="ECO:0000256" key="7">
    <source>
        <dbReference type="SAM" id="Phobius"/>
    </source>
</evidence>
<evidence type="ECO:0000313" key="9">
    <source>
        <dbReference type="Proteomes" id="UP000639775"/>
    </source>
</evidence>
<evidence type="ECO:0000256" key="4">
    <source>
        <dbReference type="ARBA" id="ARBA00022692"/>
    </source>
</evidence>
<keyword evidence="5 7" id="KW-1133">Transmembrane helix</keyword>
<dbReference type="Proteomes" id="UP000639775">
    <property type="component" value="Unassembled WGS sequence"/>
</dbReference>
<comment type="caution">
    <text evidence="8">The sequence shown here is derived from an EMBL/GenBank/DDBJ whole genome shotgun (WGS) entry which is preliminary data.</text>
</comment>
<dbReference type="GO" id="GO:0005886">
    <property type="term" value="C:plasma membrane"/>
    <property type="evidence" value="ECO:0007669"/>
    <property type="project" value="UniProtKB-SubCell"/>
</dbReference>
<comment type="subcellular location">
    <subcellularLocation>
        <location evidence="1">Cell membrane</location>
        <topology evidence="1">Multi-pass membrane protein</topology>
    </subcellularLocation>
</comment>
<keyword evidence="9" id="KW-1185">Reference proteome</keyword>
<dbReference type="RefSeq" id="WP_167195531.1">
    <property type="nucleotide sequence ID" value="NZ_JAAORB010000011.1"/>
</dbReference>
<evidence type="ECO:0000256" key="1">
    <source>
        <dbReference type="ARBA" id="ARBA00004651"/>
    </source>
</evidence>
<feature type="transmembrane region" description="Helical" evidence="7">
    <location>
        <begin position="52"/>
        <end position="72"/>
    </location>
</feature>
<gene>
    <name evidence="8" type="ORF">HAT86_08000</name>
</gene>